<proteinExistence type="predicted"/>
<gene>
    <name evidence="1" type="ORF">OOW_P131scaffold01622g2</name>
</gene>
<organism>
    <name type="scientific">Pyricularia oryzae (strain P131)</name>
    <name type="common">Rice blast fungus</name>
    <name type="synonym">Magnaporthe oryzae</name>
    <dbReference type="NCBI Taxonomy" id="1143193"/>
    <lineage>
        <taxon>Eukaryota</taxon>
        <taxon>Fungi</taxon>
        <taxon>Dikarya</taxon>
        <taxon>Ascomycota</taxon>
        <taxon>Pezizomycotina</taxon>
        <taxon>Sordariomycetes</taxon>
        <taxon>Sordariomycetidae</taxon>
        <taxon>Magnaporthales</taxon>
        <taxon>Pyriculariaceae</taxon>
        <taxon>Pyricularia</taxon>
    </lineage>
</organism>
<dbReference type="AlphaFoldDB" id="L7IR73"/>
<accession>L7IR73</accession>
<dbReference type="EMBL" id="JH795591">
    <property type="protein sequence ID" value="ELQ58423.1"/>
    <property type="molecule type" value="Genomic_DNA"/>
</dbReference>
<sequence length="132" mass="13936">MVRSGRPGLRILRLIGEVVVGVFFQAPIAGAAQQGRVRCAAIISKVGNLMTIVIQNPFCTKKASSRAALASSRGSHDAQSNGPLGVAKTHRRWSLLFGCVVLKIQNGSMRRGDHVVDAGDSSLDSLPTIISS</sequence>
<evidence type="ECO:0000313" key="1">
    <source>
        <dbReference type="EMBL" id="ELQ58423.1"/>
    </source>
</evidence>
<name>L7IR73_PYRO1</name>
<reference evidence="1" key="1">
    <citation type="journal article" date="2012" name="PLoS Genet.">
        <title>Comparative analysis of the genomes of two field isolates of the rice blast fungus Magnaporthe oryzae.</title>
        <authorList>
            <person name="Xue M."/>
            <person name="Yang J."/>
            <person name="Li Z."/>
            <person name="Hu S."/>
            <person name="Yao N."/>
            <person name="Dean R.A."/>
            <person name="Zhao W."/>
            <person name="Shen M."/>
            <person name="Zhang H."/>
            <person name="Li C."/>
            <person name="Liu L."/>
            <person name="Cao L."/>
            <person name="Xu X."/>
            <person name="Xing Y."/>
            <person name="Hsiang T."/>
            <person name="Zhang Z."/>
            <person name="Xu J.R."/>
            <person name="Peng Y.L."/>
        </authorList>
    </citation>
    <scope>NUCLEOTIDE SEQUENCE [LARGE SCALE GENOMIC DNA]</scope>
    <source>
        <strain evidence="1">P131</strain>
    </source>
</reference>
<protein>
    <submittedName>
        <fullName evidence="1">Uncharacterized protein</fullName>
    </submittedName>
</protein>